<dbReference type="GO" id="GO:0005737">
    <property type="term" value="C:cytoplasm"/>
    <property type="evidence" value="ECO:0007669"/>
    <property type="project" value="TreeGrafter"/>
</dbReference>
<evidence type="ECO:0000313" key="3">
    <source>
        <dbReference type="EMBL" id="SHO55971.1"/>
    </source>
</evidence>
<evidence type="ECO:0000313" key="4">
    <source>
        <dbReference type="Proteomes" id="UP000184600"/>
    </source>
</evidence>
<dbReference type="Gene3D" id="3.30.9.10">
    <property type="entry name" value="D-Amino Acid Oxidase, subunit A, domain 2"/>
    <property type="match status" value="1"/>
</dbReference>
<dbReference type="Gene3D" id="3.50.50.60">
    <property type="entry name" value="FAD/NAD(P)-binding domain"/>
    <property type="match status" value="1"/>
</dbReference>
<sequence>MDKTVDITIIGGGFFGLYIAEYYARLNKKVLIVEKESDAMQRASYVNQARVHNGYHYPRSVLTALRSRISFPRFVDEFEACVDSDFDKYYMIANRLGKVTSNQFRKFCERIGASCEPAPSAVKKLVCPNMIDGVFTVKEFAFNATLLKQVMLERVQNLGVSILFNHRVKKIKRNESDSALHLSIDSETDQLEVRSQQVFNCTYSLLNSVLHESEIELIPLRHEMTEMCIVDVPDELKHIGITVMCGPFFSVMPFPSKLAHSFSHVRYTPHYEWDDKNDISYLDAHKHFDISLKQSAWRKMQKDAQRYIPILSEVKYKESLWEVKTILPRSDTDDSRPILFKANYGLPGLHCVMGGKIDNVYDVIKTINELGLDAS</sequence>
<dbReference type="PANTHER" id="PTHR13847">
    <property type="entry name" value="SARCOSINE DEHYDROGENASE-RELATED"/>
    <property type="match status" value="1"/>
</dbReference>
<evidence type="ECO:0000259" key="2">
    <source>
        <dbReference type="Pfam" id="PF01266"/>
    </source>
</evidence>
<proteinExistence type="predicted"/>
<dbReference type="InterPro" id="IPR036188">
    <property type="entry name" value="FAD/NAD-bd_sf"/>
</dbReference>
<evidence type="ECO:0000256" key="1">
    <source>
        <dbReference type="ARBA" id="ARBA00023002"/>
    </source>
</evidence>
<keyword evidence="4" id="KW-1185">Reference proteome</keyword>
<feature type="domain" description="FAD dependent oxidoreductase" evidence="2">
    <location>
        <begin position="6"/>
        <end position="354"/>
    </location>
</feature>
<dbReference type="Pfam" id="PF01266">
    <property type="entry name" value="DAO"/>
    <property type="match status" value="1"/>
</dbReference>
<dbReference type="Proteomes" id="UP000184600">
    <property type="component" value="Unassembled WGS sequence"/>
</dbReference>
<organism evidence="3 4">
    <name type="scientific">Vibrio quintilis</name>
    <dbReference type="NCBI Taxonomy" id="1117707"/>
    <lineage>
        <taxon>Bacteria</taxon>
        <taxon>Pseudomonadati</taxon>
        <taxon>Pseudomonadota</taxon>
        <taxon>Gammaproteobacteria</taxon>
        <taxon>Vibrionales</taxon>
        <taxon>Vibrionaceae</taxon>
        <taxon>Vibrio</taxon>
    </lineage>
</organism>
<dbReference type="PANTHER" id="PTHR13847:SF287">
    <property type="entry name" value="FAD-DEPENDENT OXIDOREDUCTASE DOMAIN-CONTAINING PROTEIN 1"/>
    <property type="match status" value="1"/>
</dbReference>
<dbReference type="AlphaFoldDB" id="A0A1M7YTV6"/>
<dbReference type="EMBL" id="FRFG01000019">
    <property type="protein sequence ID" value="SHO55971.1"/>
    <property type="molecule type" value="Genomic_DNA"/>
</dbReference>
<dbReference type="GO" id="GO:0016491">
    <property type="term" value="F:oxidoreductase activity"/>
    <property type="evidence" value="ECO:0007669"/>
    <property type="project" value="UniProtKB-KW"/>
</dbReference>
<reference evidence="4" key="1">
    <citation type="submission" date="2016-12" db="EMBL/GenBank/DDBJ databases">
        <authorList>
            <person name="Rodrigo-Torres L."/>
            <person name="Arahal R.D."/>
            <person name="Lucena T."/>
        </authorList>
    </citation>
    <scope>NUCLEOTIDE SEQUENCE [LARGE SCALE GENOMIC DNA]</scope>
</reference>
<keyword evidence="1" id="KW-0560">Oxidoreductase</keyword>
<dbReference type="OrthoDB" id="9815989at2"/>
<dbReference type="InterPro" id="IPR006076">
    <property type="entry name" value="FAD-dep_OxRdtase"/>
</dbReference>
<accession>A0A1M7YTV6</accession>
<dbReference type="RefSeq" id="WP_073581475.1">
    <property type="nucleotide sequence ID" value="NZ_AP024897.1"/>
</dbReference>
<dbReference type="SUPFAM" id="SSF51905">
    <property type="entry name" value="FAD/NAD(P)-binding domain"/>
    <property type="match status" value="1"/>
</dbReference>
<protein>
    <submittedName>
        <fullName evidence="3">Hydroxyglutarate oxidase</fullName>
    </submittedName>
</protein>
<dbReference type="STRING" id="1117707.VQ7734_01732"/>
<gene>
    <name evidence="3" type="ORF">VQ7734_01732</name>
</gene>
<name>A0A1M7YTV6_9VIBR</name>